<dbReference type="EMBL" id="BHXC01000006">
    <property type="protein sequence ID" value="GCB89353.1"/>
    <property type="molecule type" value="Genomic_DNA"/>
</dbReference>
<dbReference type="RefSeq" id="WP_020929145.1">
    <property type="nucleotide sequence ID" value="NZ_BHXC01000006.1"/>
</dbReference>
<accession>A0A059W1N8</accession>
<dbReference type="Proteomes" id="UP000288351">
    <property type="component" value="Unassembled WGS sequence"/>
</dbReference>
<sequence>MRRVAAALIGTLAALGILTAPASAAPHDAPWATGTYDGTLLDPQAGDTNMVMDH</sequence>
<comment type="caution">
    <text evidence="1">The sequence shown here is derived from an EMBL/GenBank/DDBJ whole genome shotgun (WGS) entry which is preliminary data.</text>
</comment>
<evidence type="ECO:0000313" key="1">
    <source>
        <dbReference type="EMBL" id="GCB89353.1"/>
    </source>
</evidence>
<reference evidence="1 2" key="1">
    <citation type="journal article" date="2019" name="Microbiol. Resour. Announc.">
        <title>Draft Genome Sequence of the Most Traditional epsilon-Poly-l-Lysine Producer, Streptomyces albulus NBRC14147.</title>
        <authorList>
            <person name="Yamanaka K."/>
            <person name="Hamano Y."/>
        </authorList>
    </citation>
    <scope>NUCLEOTIDE SEQUENCE [LARGE SCALE GENOMIC DNA]</scope>
    <source>
        <strain evidence="1 2">NBRC 14147</strain>
    </source>
</reference>
<organism evidence="1 2">
    <name type="scientific">Streptomyces noursei</name>
    <name type="common">Streptomyces albulus</name>
    <dbReference type="NCBI Taxonomy" id="1971"/>
    <lineage>
        <taxon>Bacteria</taxon>
        <taxon>Bacillati</taxon>
        <taxon>Actinomycetota</taxon>
        <taxon>Actinomycetes</taxon>
        <taxon>Kitasatosporales</taxon>
        <taxon>Streptomycetaceae</taxon>
        <taxon>Streptomyces</taxon>
    </lineage>
</organism>
<dbReference type="AlphaFoldDB" id="A0A059W1N8"/>
<proteinExistence type="predicted"/>
<dbReference type="STRING" id="68570.DC74_1223"/>
<protein>
    <submittedName>
        <fullName evidence="1">Uncharacterized protein</fullName>
    </submittedName>
</protein>
<evidence type="ECO:0000313" key="2">
    <source>
        <dbReference type="Proteomes" id="UP000288351"/>
    </source>
</evidence>
<gene>
    <name evidence="1" type="ORF">SALB_02027</name>
</gene>
<name>A0A059W1N8_STRNR</name>
<dbReference type="eggNOG" id="ENOG5030VEW">
    <property type="taxonomic scope" value="Bacteria"/>
</dbReference>